<feature type="domain" description="Glycosyl transferase family 1" evidence="1">
    <location>
        <begin position="199"/>
        <end position="349"/>
    </location>
</feature>
<protein>
    <submittedName>
        <fullName evidence="3">Glycosyltransferase family 4 protein</fullName>
    </submittedName>
</protein>
<keyword evidence="5" id="KW-1185">Reference proteome</keyword>
<dbReference type="Gene3D" id="3.40.50.2000">
    <property type="entry name" value="Glycogen Phosphorylase B"/>
    <property type="match status" value="1"/>
</dbReference>
<evidence type="ECO:0000313" key="4">
    <source>
        <dbReference type="Proteomes" id="UP000251120"/>
    </source>
</evidence>
<evidence type="ECO:0000313" key="5">
    <source>
        <dbReference type="Proteomes" id="UP000681131"/>
    </source>
</evidence>
<dbReference type="Proteomes" id="UP000251120">
    <property type="component" value="Chromosome"/>
</dbReference>
<dbReference type="GO" id="GO:0016757">
    <property type="term" value="F:glycosyltransferase activity"/>
    <property type="evidence" value="ECO:0007669"/>
    <property type="project" value="InterPro"/>
</dbReference>
<dbReference type="AlphaFoldDB" id="A0A2Z4XYZ7"/>
<dbReference type="RefSeq" id="WP_112869876.1">
    <property type="nucleotide sequence ID" value="NZ_CP021781.1"/>
</dbReference>
<dbReference type="EMBL" id="CP043424">
    <property type="protein sequence ID" value="QIW11936.1"/>
    <property type="molecule type" value="Genomic_DNA"/>
</dbReference>
<evidence type="ECO:0000259" key="1">
    <source>
        <dbReference type="Pfam" id="PF00534"/>
    </source>
</evidence>
<evidence type="ECO:0000313" key="3">
    <source>
        <dbReference type="EMBL" id="QIW11936.1"/>
    </source>
</evidence>
<sequence>MKMIRVGFIGDVSRNWMGGLNYFKNLLYAIKKHKSDELEVFVFVGKKQDEDIKNMFRKYATVIEDSIFDKKNIKWIFHKIEKKYLKSNYILEHFLKNNNIDVLSHAKIVNLKSVKTINWIPDFQHFHLPEMFSKEILESRDKEYVNLIKYSDKVILSSYDVLNDYKKYATNYVNKAKVLQFVSQPNEEYFTFDNEDEKKLKEKYKIKYKFYYIPNQFWKHKNHMVVFEAVKSIINDGGNIHIVCSGHLDDYRNKTYIEQLKKFIQDNNLIENIKLLGLIDYKDVFLLIKYSEAVINPSLFEGWSSTVEECKSVSKNMILSDLNVHKEQYPEATFFEKNNMKSLKNILNDYKATDSNKVESLEVRTQMFANTFTEVVKELVD</sequence>
<reference evidence="2 4" key="1">
    <citation type="submission" date="2017-06" db="EMBL/GenBank/DDBJ databases">
        <title>Complete genome of Francisella adeliensis.</title>
        <authorList>
            <person name="Vallesi A."/>
            <person name="Sjodin A."/>
        </authorList>
    </citation>
    <scope>NUCLEOTIDE SEQUENCE [LARGE SCALE GENOMIC DNA]</scope>
    <source>
        <strain evidence="2 4">FDC440</strain>
    </source>
</reference>
<gene>
    <name evidence="2" type="ORF">CDH04_04425</name>
    <name evidence="3" type="ORF">FZC43_04430</name>
</gene>
<dbReference type="PANTHER" id="PTHR46401:SF8">
    <property type="entry name" value="BLL6006 PROTEIN"/>
    <property type="match status" value="1"/>
</dbReference>
<dbReference type="SUPFAM" id="SSF53756">
    <property type="entry name" value="UDP-Glycosyltransferase/glycogen phosphorylase"/>
    <property type="match status" value="1"/>
</dbReference>
<dbReference type="Pfam" id="PF00534">
    <property type="entry name" value="Glycos_transf_1"/>
    <property type="match status" value="1"/>
</dbReference>
<name>A0A2Z4XYZ7_9GAMM</name>
<dbReference type="PANTHER" id="PTHR46401">
    <property type="entry name" value="GLYCOSYLTRANSFERASE WBBK-RELATED"/>
    <property type="match status" value="1"/>
</dbReference>
<dbReference type="OrthoDB" id="9801609at2"/>
<dbReference type="KEGG" id="fad:CDH04_04425"/>
<organism evidence="2 4">
    <name type="scientific">Francisella adeliensis</name>
    <dbReference type="NCBI Taxonomy" id="2007306"/>
    <lineage>
        <taxon>Bacteria</taxon>
        <taxon>Pseudomonadati</taxon>
        <taxon>Pseudomonadota</taxon>
        <taxon>Gammaproteobacteria</taxon>
        <taxon>Thiotrichales</taxon>
        <taxon>Francisellaceae</taxon>
        <taxon>Francisella</taxon>
    </lineage>
</organism>
<proteinExistence type="predicted"/>
<dbReference type="InterPro" id="IPR001296">
    <property type="entry name" value="Glyco_trans_1"/>
</dbReference>
<reference evidence="3 5" key="2">
    <citation type="submission" date="2019-08" db="EMBL/GenBank/DDBJ databases">
        <title>Complete genome sequences of Francisella adeliensis (FSC1325 and FSC1326).</title>
        <authorList>
            <person name="Ohrman C."/>
            <person name="Uneklint I."/>
            <person name="Vallesi A."/>
            <person name="Karlsson L."/>
            <person name="Sjodin A."/>
        </authorList>
    </citation>
    <scope>NUCLEOTIDE SEQUENCE [LARGE SCALE GENOMIC DNA]</scope>
    <source>
        <strain evidence="3 5">FSC1325</strain>
    </source>
</reference>
<evidence type="ECO:0000313" key="2">
    <source>
        <dbReference type="EMBL" id="AXA33702.1"/>
    </source>
</evidence>
<dbReference type="EMBL" id="CP021781">
    <property type="protein sequence ID" value="AXA33702.1"/>
    <property type="molecule type" value="Genomic_DNA"/>
</dbReference>
<dbReference type="Proteomes" id="UP000681131">
    <property type="component" value="Chromosome"/>
</dbReference>
<accession>A0A2Z4XYZ7</accession>